<dbReference type="AlphaFoldDB" id="A0A9N8WUB1"/>
<reference evidence="1" key="1">
    <citation type="submission" date="2021-06" db="EMBL/GenBank/DDBJ databases">
        <authorList>
            <person name="Kallberg Y."/>
            <person name="Tangrot J."/>
            <person name="Rosling A."/>
        </authorList>
    </citation>
    <scope>NUCLEOTIDE SEQUENCE</scope>
    <source>
        <strain evidence="1">AZ414A</strain>
    </source>
</reference>
<accession>A0A9N8WUB1</accession>
<sequence length="65" mass="7559">MSNVCECTSTETIEIKMDYGNPLIFNAGRFIAKHGRLFTLNDDHFKVIEKYRVQFDVKGYCSYSI</sequence>
<keyword evidence="2" id="KW-1185">Reference proteome</keyword>
<proteinExistence type="predicted"/>
<organism evidence="1 2">
    <name type="scientific">Diversispora eburnea</name>
    <dbReference type="NCBI Taxonomy" id="1213867"/>
    <lineage>
        <taxon>Eukaryota</taxon>
        <taxon>Fungi</taxon>
        <taxon>Fungi incertae sedis</taxon>
        <taxon>Mucoromycota</taxon>
        <taxon>Glomeromycotina</taxon>
        <taxon>Glomeromycetes</taxon>
        <taxon>Diversisporales</taxon>
        <taxon>Diversisporaceae</taxon>
        <taxon>Diversispora</taxon>
    </lineage>
</organism>
<evidence type="ECO:0000313" key="1">
    <source>
        <dbReference type="EMBL" id="CAG8495594.1"/>
    </source>
</evidence>
<dbReference type="Proteomes" id="UP000789706">
    <property type="component" value="Unassembled WGS sequence"/>
</dbReference>
<protein>
    <submittedName>
        <fullName evidence="1">2597_t:CDS:1</fullName>
    </submittedName>
</protein>
<comment type="caution">
    <text evidence="1">The sequence shown here is derived from an EMBL/GenBank/DDBJ whole genome shotgun (WGS) entry which is preliminary data.</text>
</comment>
<name>A0A9N8WUB1_9GLOM</name>
<evidence type="ECO:0000313" key="2">
    <source>
        <dbReference type="Proteomes" id="UP000789706"/>
    </source>
</evidence>
<gene>
    <name evidence="1" type="ORF">DEBURN_LOCUS4403</name>
</gene>
<dbReference type="EMBL" id="CAJVPK010000332">
    <property type="protein sequence ID" value="CAG8495594.1"/>
    <property type="molecule type" value="Genomic_DNA"/>
</dbReference>